<dbReference type="InterPro" id="IPR011576">
    <property type="entry name" value="Pyridox_Oxase_N"/>
</dbReference>
<dbReference type="GO" id="GO:0016627">
    <property type="term" value="F:oxidoreductase activity, acting on the CH-CH group of donors"/>
    <property type="evidence" value="ECO:0007669"/>
    <property type="project" value="TreeGrafter"/>
</dbReference>
<dbReference type="RefSeq" id="WP_103943765.1">
    <property type="nucleotide sequence ID" value="NZ_FNVO01000023.1"/>
</dbReference>
<dbReference type="OrthoDB" id="9812086at2"/>
<keyword evidence="1" id="KW-0560">Oxidoreductase</keyword>
<evidence type="ECO:0000313" key="3">
    <source>
        <dbReference type="EMBL" id="SEG89439.1"/>
    </source>
</evidence>
<dbReference type="PANTHER" id="PTHR35176">
    <property type="entry name" value="HEME OXYGENASE HI_0854-RELATED"/>
    <property type="match status" value="1"/>
</dbReference>
<sequence>MPGLEAGEARRRLAGMPVARLATADGAGRPHLVVATFAVEGDRIHMAVDHKPKRTRELKRLRNIAENPWVSVLADHYEDDWTRLWWVRADGEARVVEEPPELERSVDLLVARYPQYRGHRPEGPAIVITVRHWVGWVYAGGAG</sequence>
<dbReference type="PANTHER" id="PTHR35176:SF2">
    <property type="entry name" value="F420H(2)-DEPENDENT REDUCTASE RV1155"/>
    <property type="match status" value="1"/>
</dbReference>
<dbReference type="Gene3D" id="2.30.110.10">
    <property type="entry name" value="Electron Transport, Fmn-binding Protein, Chain A"/>
    <property type="match status" value="1"/>
</dbReference>
<evidence type="ECO:0000256" key="1">
    <source>
        <dbReference type="ARBA" id="ARBA00023002"/>
    </source>
</evidence>
<dbReference type="InterPro" id="IPR052019">
    <property type="entry name" value="F420H2_bilvrd_red/Heme_oxyg"/>
</dbReference>
<organism evidence="3 4">
    <name type="scientific">Thermomonospora echinospora</name>
    <dbReference type="NCBI Taxonomy" id="1992"/>
    <lineage>
        <taxon>Bacteria</taxon>
        <taxon>Bacillati</taxon>
        <taxon>Actinomycetota</taxon>
        <taxon>Actinomycetes</taxon>
        <taxon>Streptosporangiales</taxon>
        <taxon>Thermomonosporaceae</taxon>
        <taxon>Thermomonospora</taxon>
    </lineage>
</organism>
<feature type="domain" description="Pyridoxamine 5'-phosphate oxidase N-terminal" evidence="2">
    <location>
        <begin position="8"/>
        <end position="133"/>
    </location>
</feature>
<keyword evidence="4" id="KW-1185">Reference proteome</keyword>
<dbReference type="EMBL" id="FNVO01000023">
    <property type="protein sequence ID" value="SEG89439.1"/>
    <property type="molecule type" value="Genomic_DNA"/>
</dbReference>
<name>A0A1H6DW65_9ACTN</name>
<proteinExistence type="predicted"/>
<evidence type="ECO:0000313" key="4">
    <source>
        <dbReference type="Proteomes" id="UP000236723"/>
    </source>
</evidence>
<dbReference type="Pfam" id="PF01243">
    <property type="entry name" value="PNPOx_N"/>
    <property type="match status" value="1"/>
</dbReference>
<dbReference type="SUPFAM" id="SSF50475">
    <property type="entry name" value="FMN-binding split barrel"/>
    <property type="match status" value="1"/>
</dbReference>
<protein>
    <submittedName>
        <fullName evidence="3">PPOX class probable F420-dependent enzyme, Rv0121 family</fullName>
    </submittedName>
</protein>
<dbReference type="InterPro" id="IPR012349">
    <property type="entry name" value="Split_barrel_FMN-bd"/>
</dbReference>
<reference evidence="4" key="1">
    <citation type="submission" date="2016-10" db="EMBL/GenBank/DDBJ databases">
        <authorList>
            <person name="Varghese N."/>
            <person name="Submissions S."/>
        </authorList>
    </citation>
    <scope>NUCLEOTIDE SEQUENCE [LARGE SCALE GENOMIC DNA]</scope>
    <source>
        <strain evidence="4">DSM 43163</strain>
    </source>
</reference>
<dbReference type="GO" id="GO:0070967">
    <property type="term" value="F:coenzyme F420 binding"/>
    <property type="evidence" value="ECO:0007669"/>
    <property type="project" value="TreeGrafter"/>
</dbReference>
<dbReference type="Proteomes" id="UP000236723">
    <property type="component" value="Unassembled WGS sequence"/>
</dbReference>
<dbReference type="InterPro" id="IPR019967">
    <property type="entry name" value="F420-dep_enz_PPOX_Rv0121"/>
</dbReference>
<dbReference type="NCBIfam" id="TIGR03668">
    <property type="entry name" value="Rv0121_F420"/>
    <property type="match status" value="1"/>
</dbReference>
<gene>
    <name evidence="3" type="ORF">SAMN04489712_12393</name>
</gene>
<dbReference type="AlphaFoldDB" id="A0A1H6DW65"/>
<dbReference type="GO" id="GO:0005829">
    <property type="term" value="C:cytosol"/>
    <property type="evidence" value="ECO:0007669"/>
    <property type="project" value="TreeGrafter"/>
</dbReference>
<accession>A0A1H6DW65</accession>
<evidence type="ECO:0000259" key="2">
    <source>
        <dbReference type="Pfam" id="PF01243"/>
    </source>
</evidence>